<comment type="caution">
    <text evidence="2">The sequence shown here is derived from an EMBL/GenBank/DDBJ whole genome shotgun (WGS) entry which is preliminary data.</text>
</comment>
<dbReference type="InterPro" id="IPR053168">
    <property type="entry name" value="Glutamic_endopeptidase"/>
</dbReference>
<dbReference type="EMBL" id="CAMGYJ010000002">
    <property type="protein sequence ID" value="CAI0381655.1"/>
    <property type="molecule type" value="Genomic_DNA"/>
</dbReference>
<evidence type="ECO:0000313" key="3">
    <source>
        <dbReference type="Proteomes" id="UP001154282"/>
    </source>
</evidence>
<dbReference type="Proteomes" id="UP001154282">
    <property type="component" value="Unassembled WGS sequence"/>
</dbReference>
<evidence type="ECO:0000259" key="1">
    <source>
        <dbReference type="PROSITE" id="PS52045"/>
    </source>
</evidence>
<accession>A0AAV0H8N4</accession>
<reference evidence="2" key="1">
    <citation type="submission" date="2022-08" db="EMBL/GenBank/DDBJ databases">
        <authorList>
            <person name="Gutierrez-Valencia J."/>
        </authorList>
    </citation>
    <scope>NUCLEOTIDE SEQUENCE</scope>
</reference>
<dbReference type="InterPro" id="IPR004314">
    <property type="entry name" value="Neprosin"/>
</dbReference>
<protein>
    <recommendedName>
        <fullName evidence="1">Neprosin PEP catalytic domain-containing protein</fullName>
    </recommendedName>
</protein>
<feature type="domain" description="Neprosin PEP catalytic" evidence="1">
    <location>
        <begin position="141"/>
        <end position="395"/>
    </location>
</feature>
<dbReference type="PROSITE" id="PS52045">
    <property type="entry name" value="NEPROSIN_PEP_CD"/>
    <property type="match status" value="1"/>
</dbReference>
<gene>
    <name evidence="2" type="ORF">LITE_LOCUS3243</name>
</gene>
<keyword evidence="3" id="KW-1185">Reference proteome</keyword>
<dbReference type="Pfam" id="PF14365">
    <property type="entry name" value="Neprosin_AP"/>
    <property type="match status" value="1"/>
</dbReference>
<dbReference type="PANTHER" id="PTHR31589:SF223">
    <property type="entry name" value="PROTEIN, PUTATIVE (DUF239)-RELATED"/>
    <property type="match status" value="1"/>
</dbReference>
<name>A0AAV0H8N4_9ROSI</name>
<dbReference type="Gene3D" id="3.90.1320.10">
    <property type="entry name" value="Outer-capsid protein sigma 3, large lobe"/>
    <property type="match status" value="1"/>
</dbReference>
<dbReference type="InterPro" id="IPR025521">
    <property type="entry name" value="Neprosin_propep"/>
</dbReference>
<proteinExistence type="predicted"/>
<organism evidence="2 3">
    <name type="scientific">Linum tenue</name>
    <dbReference type="NCBI Taxonomy" id="586396"/>
    <lineage>
        <taxon>Eukaryota</taxon>
        <taxon>Viridiplantae</taxon>
        <taxon>Streptophyta</taxon>
        <taxon>Embryophyta</taxon>
        <taxon>Tracheophyta</taxon>
        <taxon>Spermatophyta</taxon>
        <taxon>Magnoliopsida</taxon>
        <taxon>eudicotyledons</taxon>
        <taxon>Gunneridae</taxon>
        <taxon>Pentapetalae</taxon>
        <taxon>rosids</taxon>
        <taxon>fabids</taxon>
        <taxon>Malpighiales</taxon>
        <taxon>Linaceae</taxon>
        <taxon>Linum</taxon>
    </lineage>
</organism>
<evidence type="ECO:0000313" key="2">
    <source>
        <dbReference type="EMBL" id="CAI0381655.1"/>
    </source>
</evidence>
<sequence length="395" mass="44430">MNIGCTTYSSALIFVLLCSVLLLELNVITAQRLFRRSRKQLSRLDKSAVATIQTIHGDTYNCVHFYKQPAFDHPLLKNRKFDYQLNSSLHGFEARATDSSSFGGEHLDIWLNGKGCPIGTVPIRKTTKNDLLRANLAVAVTSNLNPGVHVAVLRSTGDKRYHGAGMYTSVYNHEVQANQYTSSRFKLQNGPDSIAVGWVVNPSLYQDSYTRLFIYTMTKDVHCYNTYCPGFVVTNHEIPLDVILSPVSRRGGPTYEQNFVISKKDHYTGDWILRYGIHNKVLGFWPRDIFTGLAGFANYAEWGGEVYSPPGSVIPRMGSGCRPYGDAKLDGYARTIMVVDENEQDDYNPADCKIYQSDRVHYWAIDKGDVGGTWRRLIEFGGNSLLYNPNLPYAC</sequence>
<dbReference type="Pfam" id="PF03080">
    <property type="entry name" value="Neprosin"/>
    <property type="match status" value="1"/>
</dbReference>
<dbReference type="AlphaFoldDB" id="A0AAV0H8N4"/>
<dbReference type="PANTHER" id="PTHR31589">
    <property type="entry name" value="PROTEIN, PUTATIVE (DUF239)-RELATED-RELATED"/>
    <property type="match status" value="1"/>
</dbReference>